<feature type="non-terminal residue" evidence="1">
    <location>
        <position position="58"/>
    </location>
</feature>
<organism evidence="1 2">
    <name type="scientific">Ilex paraguariensis</name>
    <name type="common">yerba mate</name>
    <dbReference type="NCBI Taxonomy" id="185542"/>
    <lineage>
        <taxon>Eukaryota</taxon>
        <taxon>Viridiplantae</taxon>
        <taxon>Streptophyta</taxon>
        <taxon>Embryophyta</taxon>
        <taxon>Tracheophyta</taxon>
        <taxon>Spermatophyta</taxon>
        <taxon>Magnoliopsida</taxon>
        <taxon>eudicotyledons</taxon>
        <taxon>Gunneridae</taxon>
        <taxon>Pentapetalae</taxon>
        <taxon>asterids</taxon>
        <taxon>campanulids</taxon>
        <taxon>Aquifoliales</taxon>
        <taxon>Aquifoliaceae</taxon>
        <taxon>Ilex</taxon>
    </lineage>
</organism>
<keyword evidence="2" id="KW-1185">Reference proteome</keyword>
<dbReference type="Proteomes" id="UP001642360">
    <property type="component" value="Unassembled WGS sequence"/>
</dbReference>
<dbReference type="AlphaFoldDB" id="A0ABC8RUC8"/>
<dbReference type="EMBL" id="CAUOFW020001770">
    <property type="protein sequence ID" value="CAK9148593.1"/>
    <property type="molecule type" value="Genomic_DNA"/>
</dbReference>
<sequence length="58" mass="6356">SLPTRQESLRIAEVLESKRSFIRSGSLVGGSPFESSMVLMLVCEENRGVVMGKEMVVV</sequence>
<accession>A0ABC8RUC8</accession>
<evidence type="ECO:0000313" key="2">
    <source>
        <dbReference type="Proteomes" id="UP001642360"/>
    </source>
</evidence>
<reference evidence="1 2" key="1">
    <citation type="submission" date="2024-02" db="EMBL/GenBank/DDBJ databases">
        <authorList>
            <person name="Vignale AGUSTIN F."/>
            <person name="Sosa J E."/>
            <person name="Modenutti C."/>
        </authorList>
    </citation>
    <scope>NUCLEOTIDE SEQUENCE [LARGE SCALE GENOMIC DNA]</scope>
</reference>
<evidence type="ECO:0000313" key="1">
    <source>
        <dbReference type="EMBL" id="CAK9148593.1"/>
    </source>
</evidence>
<feature type="non-terminal residue" evidence="1">
    <location>
        <position position="1"/>
    </location>
</feature>
<gene>
    <name evidence="1" type="ORF">ILEXP_LOCUS16556</name>
</gene>
<name>A0ABC8RUC8_9AQUA</name>
<protein>
    <submittedName>
        <fullName evidence="1">Uncharacterized protein</fullName>
    </submittedName>
</protein>
<comment type="caution">
    <text evidence="1">The sequence shown here is derived from an EMBL/GenBank/DDBJ whole genome shotgun (WGS) entry which is preliminary data.</text>
</comment>
<proteinExistence type="predicted"/>